<dbReference type="Proteomes" id="UP001381693">
    <property type="component" value="Unassembled WGS sequence"/>
</dbReference>
<dbReference type="GO" id="GO:0005737">
    <property type="term" value="C:cytoplasm"/>
    <property type="evidence" value="ECO:0007669"/>
    <property type="project" value="TreeGrafter"/>
</dbReference>
<protein>
    <recommendedName>
        <fullName evidence="2">sphingomyelin phosphodiesterase</fullName>
        <ecNumber evidence="2">3.1.4.12</ecNumber>
    </recommendedName>
</protein>
<name>A0AAN8X7V4_HALRR</name>
<comment type="similarity">
    <text evidence="1">Belongs to the neutral sphingomyelinase family.</text>
</comment>
<dbReference type="PANTHER" id="PTHR16320:SF1">
    <property type="entry name" value="SPHINGOMYELINASE DDB_G0288017"/>
    <property type="match status" value="1"/>
</dbReference>
<evidence type="ECO:0000256" key="2">
    <source>
        <dbReference type="ARBA" id="ARBA00012369"/>
    </source>
</evidence>
<gene>
    <name evidence="5" type="ORF">SK128_006168</name>
</gene>
<dbReference type="Gene3D" id="3.60.10.10">
    <property type="entry name" value="Endonuclease/exonuclease/phosphatase"/>
    <property type="match status" value="1"/>
</dbReference>
<sequence>MLRHSRYNNIVWKILDAVTCVLLVPFEHVASLTISAFIFTSFDKPFLIHKLLRYFVVCPVMVMLSLLLLPVGFLGYVLWMLINALADVQPFIYVCPEEHDTNHIENDPRYIQNKITVCSANTCLGTEHICRFNSQRSSYWRVHEIGRRLLLQDSSLNKGNLVPPVSRENVILTKLPDVDVFLLQEIFSRYMGHVLHSYLKDKYPYCIYDVGYHTLLGNHGGLGSGLFVASKFPILDAKFLPYSTVNGYGNFCNLGVLVVKFDLGLVMQNGLEQPGVGYIANTHTQAYQGPEKIIAKQLQDAENLLDKFIDSTKKKEEQIVFTIIGGDFNCDNMSPGDETTQNLSLWDRYLDPCREGPGEDKPWAIGTEHRQRMMHHPKIHNSQSFREILIDDVQRRHFIIDAD</sequence>
<keyword evidence="3" id="KW-0812">Transmembrane</keyword>
<accession>A0AAN8X7V4</accession>
<comment type="caution">
    <text evidence="5">The sequence shown here is derived from an EMBL/GenBank/DDBJ whole genome shotgun (WGS) entry which is preliminary data.</text>
</comment>
<keyword evidence="3" id="KW-1133">Transmembrane helix</keyword>
<evidence type="ECO:0000313" key="5">
    <source>
        <dbReference type="EMBL" id="KAK7077846.1"/>
    </source>
</evidence>
<dbReference type="SUPFAM" id="SSF56219">
    <property type="entry name" value="DNase I-like"/>
    <property type="match status" value="1"/>
</dbReference>
<dbReference type="InterPro" id="IPR038772">
    <property type="entry name" value="Sph/SMPD2-like"/>
</dbReference>
<feature type="transmembrane region" description="Helical" evidence="3">
    <location>
        <begin position="51"/>
        <end position="82"/>
    </location>
</feature>
<feature type="transmembrane region" description="Helical" evidence="3">
    <location>
        <begin position="12"/>
        <end position="39"/>
    </location>
</feature>
<evidence type="ECO:0000256" key="1">
    <source>
        <dbReference type="ARBA" id="ARBA00006335"/>
    </source>
</evidence>
<evidence type="ECO:0000259" key="4">
    <source>
        <dbReference type="Pfam" id="PF03372"/>
    </source>
</evidence>
<evidence type="ECO:0000313" key="6">
    <source>
        <dbReference type="Proteomes" id="UP001381693"/>
    </source>
</evidence>
<organism evidence="5 6">
    <name type="scientific">Halocaridina rubra</name>
    <name type="common">Hawaiian red shrimp</name>
    <dbReference type="NCBI Taxonomy" id="373956"/>
    <lineage>
        <taxon>Eukaryota</taxon>
        <taxon>Metazoa</taxon>
        <taxon>Ecdysozoa</taxon>
        <taxon>Arthropoda</taxon>
        <taxon>Crustacea</taxon>
        <taxon>Multicrustacea</taxon>
        <taxon>Malacostraca</taxon>
        <taxon>Eumalacostraca</taxon>
        <taxon>Eucarida</taxon>
        <taxon>Decapoda</taxon>
        <taxon>Pleocyemata</taxon>
        <taxon>Caridea</taxon>
        <taxon>Atyoidea</taxon>
        <taxon>Atyidae</taxon>
        <taxon>Halocaridina</taxon>
    </lineage>
</organism>
<dbReference type="InterPro" id="IPR036691">
    <property type="entry name" value="Endo/exonu/phosph_ase_sf"/>
</dbReference>
<feature type="non-terminal residue" evidence="5">
    <location>
        <position position="403"/>
    </location>
</feature>
<proteinExistence type="inferred from homology"/>
<keyword evidence="3" id="KW-0472">Membrane</keyword>
<dbReference type="GO" id="GO:0004767">
    <property type="term" value="F:sphingomyelin phosphodiesterase activity"/>
    <property type="evidence" value="ECO:0007669"/>
    <property type="project" value="UniProtKB-EC"/>
</dbReference>
<feature type="domain" description="Endonuclease/exonuclease/phosphatase" evidence="4">
    <location>
        <begin position="177"/>
        <end position="355"/>
    </location>
</feature>
<dbReference type="AlphaFoldDB" id="A0AAN8X7V4"/>
<keyword evidence="6" id="KW-1185">Reference proteome</keyword>
<evidence type="ECO:0000256" key="3">
    <source>
        <dbReference type="SAM" id="Phobius"/>
    </source>
</evidence>
<reference evidence="5 6" key="1">
    <citation type="submission" date="2023-11" db="EMBL/GenBank/DDBJ databases">
        <title>Halocaridina rubra genome assembly.</title>
        <authorList>
            <person name="Smith C."/>
        </authorList>
    </citation>
    <scope>NUCLEOTIDE SEQUENCE [LARGE SCALE GENOMIC DNA]</scope>
    <source>
        <strain evidence="5">EP-1</strain>
        <tissue evidence="5">Whole</tissue>
    </source>
</reference>
<dbReference type="EC" id="3.1.4.12" evidence="2"/>
<dbReference type="Pfam" id="PF03372">
    <property type="entry name" value="Exo_endo_phos"/>
    <property type="match status" value="1"/>
</dbReference>
<dbReference type="EMBL" id="JAXCGZ010008201">
    <property type="protein sequence ID" value="KAK7077846.1"/>
    <property type="molecule type" value="Genomic_DNA"/>
</dbReference>
<dbReference type="InterPro" id="IPR005135">
    <property type="entry name" value="Endo/exonuclease/phosphatase"/>
</dbReference>
<dbReference type="PANTHER" id="PTHR16320">
    <property type="entry name" value="SPHINGOMYELINASE FAMILY MEMBER"/>
    <property type="match status" value="1"/>
</dbReference>